<sequence>MYRSLFVLFTLTVLNCTNDYVPNANTPELPNNSLTGTGFFEYSDYEPFSNKVMNIYYHVPPNSSATTPMLFVFHGAGRNAKDYRNAMLEKANTFGFIIIAPEFSITNFPGGDAYNLGNVFVDGDNPSPATLNPEEDWTFSVIDPLFDFIKTNLENTTEKYHVFGHSAGGQFAHRFVMFKPNARIEKVVASASGWYTVPTEDVSFPYGFNNSPLENLSLNELYDKNLTVLIGDLDNDPNAPGLRHNVFADAQGINRFARAQYFYNLAFEQAQDGNLDFNWVLEINNGADHNYVEASLKAADLIFND</sequence>
<proteinExistence type="predicted"/>
<dbReference type="SUPFAM" id="SSF53474">
    <property type="entry name" value="alpha/beta-Hydrolases"/>
    <property type="match status" value="1"/>
</dbReference>
<comment type="caution">
    <text evidence="1">The sequence shown here is derived from an EMBL/GenBank/DDBJ whole genome shotgun (WGS) entry which is preliminary data.</text>
</comment>
<dbReference type="RefSeq" id="WP_094966646.1">
    <property type="nucleotide sequence ID" value="NZ_NGJN01000001.1"/>
</dbReference>
<accession>A0A265UZ42</accession>
<dbReference type="Proteomes" id="UP000216840">
    <property type="component" value="Unassembled WGS sequence"/>
</dbReference>
<dbReference type="Gene3D" id="3.40.50.1820">
    <property type="entry name" value="alpha/beta hydrolase"/>
    <property type="match status" value="1"/>
</dbReference>
<evidence type="ECO:0000313" key="2">
    <source>
        <dbReference type="Proteomes" id="UP000216840"/>
    </source>
</evidence>
<dbReference type="AlphaFoldDB" id="A0A265UZ42"/>
<keyword evidence="2" id="KW-1185">Reference proteome</keyword>
<evidence type="ECO:0008006" key="3">
    <source>
        <dbReference type="Google" id="ProtNLM"/>
    </source>
</evidence>
<organism evidence="1 2">
    <name type="scientific">Winogradskyella aurantia</name>
    <dbReference type="NCBI Taxonomy" id="1915063"/>
    <lineage>
        <taxon>Bacteria</taxon>
        <taxon>Pseudomonadati</taxon>
        <taxon>Bacteroidota</taxon>
        <taxon>Flavobacteriia</taxon>
        <taxon>Flavobacteriales</taxon>
        <taxon>Flavobacteriaceae</taxon>
        <taxon>Winogradskyella</taxon>
    </lineage>
</organism>
<gene>
    <name evidence="1" type="ORF">CA834_00185</name>
</gene>
<name>A0A265UZ42_9FLAO</name>
<evidence type="ECO:0000313" key="1">
    <source>
        <dbReference type="EMBL" id="OZV70569.1"/>
    </source>
</evidence>
<dbReference type="OrthoDB" id="1094867at2"/>
<dbReference type="EMBL" id="NGJN01000001">
    <property type="protein sequence ID" value="OZV70569.1"/>
    <property type="molecule type" value="Genomic_DNA"/>
</dbReference>
<dbReference type="InterPro" id="IPR029058">
    <property type="entry name" value="AB_hydrolase_fold"/>
</dbReference>
<reference evidence="1 2" key="1">
    <citation type="submission" date="2017-05" db="EMBL/GenBank/DDBJ databases">
        <title>The draft genome sequence of Idiomarina salinarum WNB302.</title>
        <authorList>
            <person name="Sun Y."/>
            <person name="Chen B."/>
            <person name="Du Z."/>
        </authorList>
    </citation>
    <scope>NUCLEOTIDE SEQUENCE [LARGE SCALE GENOMIC DNA]</scope>
    <source>
        <strain evidence="1 2">WNB302</strain>
    </source>
</reference>
<protein>
    <recommendedName>
        <fullName evidence="3">Alpha/beta hydrolase</fullName>
    </recommendedName>
</protein>